<dbReference type="SUPFAM" id="SSF46785">
    <property type="entry name" value="Winged helix' DNA-binding domain"/>
    <property type="match status" value="1"/>
</dbReference>
<dbReference type="InterPro" id="IPR000182">
    <property type="entry name" value="GNAT_dom"/>
</dbReference>
<dbReference type="AlphaFoldDB" id="A0A059G3G9"/>
<dbReference type="GO" id="GO:0016747">
    <property type="term" value="F:acyltransferase activity, transferring groups other than amino-acyl groups"/>
    <property type="evidence" value="ECO:0007669"/>
    <property type="project" value="InterPro"/>
</dbReference>
<dbReference type="InterPro" id="IPR036390">
    <property type="entry name" value="WH_DNA-bd_sf"/>
</dbReference>
<proteinExistence type="predicted"/>
<dbReference type="PANTHER" id="PTHR33164">
    <property type="entry name" value="TRANSCRIPTIONAL REGULATOR, MARR FAMILY"/>
    <property type="match status" value="1"/>
</dbReference>
<dbReference type="CDD" id="cd04301">
    <property type="entry name" value="NAT_SF"/>
    <property type="match status" value="1"/>
</dbReference>
<protein>
    <submittedName>
        <fullName evidence="3">MarR family transcriptional regulator</fullName>
    </submittedName>
</protein>
<dbReference type="EMBL" id="ARYL01000038">
    <property type="protein sequence ID" value="KDA01023.1"/>
    <property type="molecule type" value="Genomic_DNA"/>
</dbReference>
<organism evidence="3 4">
    <name type="scientific">Hyphomonas oceanitis SCH89</name>
    <dbReference type="NCBI Taxonomy" id="1280953"/>
    <lineage>
        <taxon>Bacteria</taxon>
        <taxon>Pseudomonadati</taxon>
        <taxon>Pseudomonadota</taxon>
        <taxon>Alphaproteobacteria</taxon>
        <taxon>Hyphomonadales</taxon>
        <taxon>Hyphomonadaceae</taxon>
        <taxon>Hyphomonas</taxon>
    </lineage>
</organism>
<dbReference type="OrthoDB" id="1431064at2"/>
<reference evidence="3 4" key="1">
    <citation type="journal article" date="2014" name="Antonie Van Leeuwenhoek">
        <title>Hyphomonas beringensis sp. nov. and Hyphomonas chukchiensis sp. nov., isolated from surface seawater of the Bering Sea and Chukchi Sea.</title>
        <authorList>
            <person name="Li C."/>
            <person name="Lai Q."/>
            <person name="Li G."/>
            <person name="Dong C."/>
            <person name="Wang J."/>
            <person name="Liao Y."/>
            <person name="Shao Z."/>
        </authorList>
    </citation>
    <scope>NUCLEOTIDE SEQUENCE [LARGE SCALE GENOMIC DNA]</scope>
    <source>
        <strain evidence="3 4">SCH89</strain>
    </source>
</reference>
<dbReference type="Pfam" id="PF13508">
    <property type="entry name" value="Acetyltransf_7"/>
    <property type="match status" value="1"/>
</dbReference>
<dbReference type="Gene3D" id="1.10.10.10">
    <property type="entry name" value="Winged helix-like DNA-binding domain superfamily/Winged helix DNA-binding domain"/>
    <property type="match status" value="1"/>
</dbReference>
<dbReference type="RefSeq" id="WP_035540959.1">
    <property type="nucleotide sequence ID" value="NZ_ARYL01000038.1"/>
</dbReference>
<sequence>MMPDILQDLGYLALGSRLKRLAERLQADATQIFEQNCFITQPSHFPLLAALDRYGPLTVSEAVSALGVSQPAVTRSLVGLVDMGLAETTVSETDRRQKTISLTEAGTSAVARMKRDVWPHVARAAEEMAAGPDGSLLDQIARIEAALDAKSMPDRARDGHAIIEYSDDLAGAFYDINAEWISDMFTLEPNDIAILSNPKELIIDKGGQILFVSTGGLGIVGTCALMPVKDGHFELTKMGVLKSARGRKSGEFLLAKALERARAMEMNSLYLLTNRKCAAAIHLYEKLGFEHDATMLDTYGQRYDRCDVAMSYPLETLTA</sequence>
<dbReference type="PANTHER" id="PTHR33164:SF57">
    <property type="entry name" value="MARR-FAMILY TRANSCRIPTIONAL REGULATOR"/>
    <property type="match status" value="1"/>
</dbReference>
<evidence type="ECO:0000259" key="1">
    <source>
        <dbReference type="PROSITE" id="PS50995"/>
    </source>
</evidence>
<dbReference type="PROSITE" id="PS50995">
    <property type="entry name" value="HTH_MARR_2"/>
    <property type="match status" value="1"/>
</dbReference>
<dbReference type="InterPro" id="IPR036388">
    <property type="entry name" value="WH-like_DNA-bd_sf"/>
</dbReference>
<comment type="caution">
    <text evidence="3">The sequence shown here is derived from an EMBL/GenBank/DDBJ whole genome shotgun (WGS) entry which is preliminary data.</text>
</comment>
<dbReference type="InterPro" id="IPR039422">
    <property type="entry name" value="MarR/SlyA-like"/>
</dbReference>
<dbReference type="InterPro" id="IPR000835">
    <property type="entry name" value="HTH_MarR-typ"/>
</dbReference>
<dbReference type="eggNOG" id="COG0456">
    <property type="taxonomic scope" value="Bacteria"/>
</dbReference>
<evidence type="ECO:0000313" key="3">
    <source>
        <dbReference type="EMBL" id="KDA01023.1"/>
    </source>
</evidence>
<dbReference type="PATRIC" id="fig|1280953.3.peg.3497"/>
<keyword evidence="4" id="KW-1185">Reference proteome</keyword>
<dbReference type="eggNOG" id="COG1846">
    <property type="taxonomic scope" value="Bacteria"/>
</dbReference>
<name>A0A059G3G9_9PROT</name>
<feature type="domain" description="N-acetyltransferase" evidence="2">
    <location>
        <begin position="171"/>
        <end position="315"/>
    </location>
</feature>
<dbReference type="SUPFAM" id="SSF55729">
    <property type="entry name" value="Acyl-CoA N-acyltransferases (Nat)"/>
    <property type="match status" value="1"/>
</dbReference>
<dbReference type="SMART" id="SM00347">
    <property type="entry name" value="HTH_MARR"/>
    <property type="match status" value="1"/>
</dbReference>
<dbReference type="GO" id="GO:0003700">
    <property type="term" value="F:DNA-binding transcription factor activity"/>
    <property type="evidence" value="ECO:0007669"/>
    <property type="project" value="InterPro"/>
</dbReference>
<dbReference type="GO" id="GO:0006950">
    <property type="term" value="P:response to stress"/>
    <property type="evidence" value="ECO:0007669"/>
    <property type="project" value="TreeGrafter"/>
</dbReference>
<dbReference type="Pfam" id="PF12802">
    <property type="entry name" value="MarR_2"/>
    <property type="match status" value="1"/>
</dbReference>
<dbReference type="PROSITE" id="PS51186">
    <property type="entry name" value="GNAT"/>
    <property type="match status" value="1"/>
</dbReference>
<dbReference type="Gene3D" id="3.40.630.30">
    <property type="match status" value="1"/>
</dbReference>
<evidence type="ECO:0000313" key="4">
    <source>
        <dbReference type="Proteomes" id="UP000024942"/>
    </source>
</evidence>
<feature type="domain" description="HTH marR-type" evidence="1">
    <location>
        <begin position="11"/>
        <end position="145"/>
    </location>
</feature>
<dbReference type="STRING" id="1280953.HOC_17476"/>
<dbReference type="InterPro" id="IPR016181">
    <property type="entry name" value="Acyl_CoA_acyltransferase"/>
</dbReference>
<gene>
    <name evidence="3" type="ORF">HOC_17476</name>
</gene>
<dbReference type="Proteomes" id="UP000024942">
    <property type="component" value="Unassembled WGS sequence"/>
</dbReference>
<evidence type="ECO:0000259" key="2">
    <source>
        <dbReference type="PROSITE" id="PS51186"/>
    </source>
</evidence>
<accession>A0A059G3G9</accession>